<evidence type="ECO:0000313" key="1">
    <source>
        <dbReference type="EMBL" id="PED16410.1"/>
    </source>
</evidence>
<evidence type="ECO:0000313" key="2">
    <source>
        <dbReference type="EMBL" id="PGZ04982.1"/>
    </source>
</evidence>
<dbReference type="RefSeq" id="WP_097877047.1">
    <property type="nucleotide sequence ID" value="NZ_JAUORE010000003.1"/>
</dbReference>
<organism evidence="1 3">
    <name type="scientific">Bacillus thuringiensis</name>
    <dbReference type="NCBI Taxonomy" id="1428"/>
    <lineage>
        <taxon>Bacteria</taxon>
        <taxon>Bacillati</taxon>
        <taxon>Bacillota</taxon>
        <taxon>Bacilli</taxon>
        <taxon>Bacillales</taxon>
        <taxon>Bacillaceae</taxon>
        <taxon>Bacillus</taxon>
        <taxon>Bacillus cereus group</taxon>
    </lineage>
</organism>
<accession>A0A9X6U540</accession>
<protein>
    <submittedName>
        <fullName evidence="1">Uncharacterized protein</fullName>
    </submittedName>
</protein>
<dbReference type="EMBL" id="NVMD01000002">
    <property type="protein sequence ID" value="PED16410.1"/>
    <property type="molecule type" value="Genomic_DNA"/>
</dbReference>
<reference evidence="3 4" key="1">
    <citation type="submission" date="2017-09" db="EMBL/GenBank/DDBJ databases">
        <title>Large-scale bioinformatics analysis of Bacillus genomes uncovers conserved roles of natural products in bacterial physiology.</title>
        <authorList>
            <consortium name="Agbiome Team Llc"/>
            <person name="Bleich R.M."/>
            <person name="Grubbs K.J."/>
            <person name="Santa Maria K.C."/>
            <person name="Allen S.E."/>
            <person name="Farag S."/>
            <person name="Shank E.A."/>
            <person name="Bowers A."/>
        </authorList>
    </citation>
    <scope>NUCLEOTIDE SEQUENCE [LARGE SCALE GENOMIC DNA]</scope>
    <source>
        <strain evidence="2 4">AFS030179</strain>
        <strain evidence="1 3">AFS094940</strain>
    </source>
</reference>
<dbReference type="EMBL" id="NUPM01000005">
    <property type="protein sequence ID" value="PGZ04982.1"/>
    <property type="molecule type" value="Genomic_DNA"/>
</dbReference>
<evidence type="ECO:0000313" key="4">
    <source>
        <dbReference type="Proteomes" id="UP000223445"/>
    </source>
</evidence>
<evidence type="ECO:0000313" key="3">
    <source>
        <dbReference type="Proteomes" id="UP000220127"/>
    </source>
</evidence>
<gene>
    <name evidence="2" type="ORF">COE48_05200</name>
    <name evidence="1" type="ORF">CON01_00745</name>
</gene>
<dbReference type="Proteomes" id="UP000220127">
    <property type="component" value="Unassembled WGS sequence"/>
</dbReference>
<proteinExistence type="predicted"/>
<dbReference type="AlphaFoldDB" id="A0A9X6U540"/>
<sequence>MNLLMLKNRLVDRLSAKPEKEAAETLKIIKGQELLEQIQTIYKRHPILRNVEISMIFPK</sequence>
<name>A0A9X6U540_BACTU</name>
<comment type="caution">
    <text evidence="1">The sequence shown here is derived from an EMBL/GenBank/DDBJ whole genome shotgun (WGS) entry which is preliminary data.</text>
</comment>
<dbReference type="Proteomes" id="UP000223445">
    <property type="component" value="Unassembled WGS sequence"/>
</dbReference>